<sequence>MDTRHLEYFIAVAEEGSFTRAAHRLQTVQSAVSAGVRTLEREVRATLFVRSTRRVELSDAGRALLPEARAAVESLDRVYDVVAAAESGLRGRLRLGVFANSDMLDIPALAGRFHQLYPGVALSVVASPTGSTGLVDDVRAGRLDVAITGLPAADLAGLRSHELLADEFVAVVPEAHELAGRAVLSLEELVGEPFVDGPPGFGNRVIIERELAARGLRRSVVVESPDMSLVAAFVAAGLGVAAIPRMVLRPAPGAVVLPLDVSLTFSMRSVSRLRATRPVEAALDLLHGVARSPSLPAPGTPGS</sequence>
<organism evidence="6 7">
    <name type="scientific">Promicromonospora kroppenstedtii</name>
    <dbReference type="NCBI Taxonomy" id="440482"/>
    <lineage>
        <taxon>Bacteria</taxon>
        <taxon>Bacillati</taxon>
        <taxon>Actinomycetota</taxon>
        <taxon>Actinomycetes</taxon>
        <taxon>Micrococcales</taxon>
        <taxon>Promicromonosporaceae</taxon>
        <taxon>Promicromonospora</taxon>
    </lineage>
</organism>
<reference evidence="6 7" key="1">
    <citation type="submission" date="2024-10" db="EMBL/GenBank/DDBJ databases">
        <title>The Natural Products Discovery Center: Release of the First 8490 Sequenced Strains for Exploring Actinobacteria Biosynthetic Diversity.</title>
        <authorList>
            <person name="Kalkreuter E."/>
            <person name="Kautsar S.A."/>
            <person name="Yang D."/>
            <person name="Bader C.D."/>
            <person name="Teijaro C.N."/>
            <person name="Fluegel L."/>
            <person name="Davis C.M."/>
            <person name="Simpson J.R."/>
            <person name="Lauterbach L."/>
            <person name="Steele A.D."/>
            <person name="Gui C."/>
            <person name="Meng S."/>
            <person name="Li G."/>
            <person name="Viehrig K."/>
            <person name="Ye F."/>
            <person name="Su P."/>
            <person name="Kiefer A.F."/>
            <person name="Nichols A."/>
            <person name="Cepeda A.J."/>
            <person name="Yan W."/>
            <person name="Fan B."/>
            <person name="Jiang Y."/>
            <person name="Adhikari A."/>
            <person name="Zheng C.-J."/>
            <person name="Schuster L."/>
            <person name="Cowan T.M."/>
            <person name="Smanski M.J."/>
            <person name="Chevrette M.G."/>
            <person name="De Carvalho L.P.S."/>
            <person name="Shen B."/>
        </authorList>
    </citation>
    <scope>NUCLEOTIDE SEQUENCE [LARGE SCALE GENOMIC DNA]</scope>
    <source>
        <strain evidence="6 7">NPDC019481</strain>
    </source>
</reference>
<keyword evidence="7" id="KW-1185">Reference proteome</keyword>
<dbReference type="InterPro" id="IPR036390">
    <property type="entry name" value="WH_DNA-bd_sf"/>
</dbReference>
<evidence type="ECO:0000259" key="5">
    <source>
        <dbReference type="PROSITE" id="PS50931"/>
    </source>
</evidence>
<dbReference type="RefSeq" id="WP_397402446.1">
    <property type="nucleotide sequence ID" value="NZ_JBIRYI010000003.1"/>
</dbReference>
<dbReference type="PANTHER" id="PTHR30346:SF30">
    <property type="entry name" value="SMALL NEUTRAL PROTEASE REGULATORY PROTEIN"/>
    <property type="match status" value="1"/>
</dbReference>
<keyword evidence="2" id="KW-0805">Transcription regulation</keyword>
<accession>A0ABW7XG57</accession>
<evidence type="ECO:0000313" key="7">
    <source>
        <dbReference type="Proteomes" id="UP001611580"/>
    </source>
</evidence>
<dbReference type="PRINTS" id="PR00039">
    <property type="entry name" value="HTHLYSR"/>
</dbReference>
<dbReference type="Pfam" id="PF00126">
    <property type="entry name" value="HTH_1"/>
    <property type="match status" value="1"/>
</dbReference>
<dbReference type="Gene3D" id="1.10.10.10">
    <property type="entry name" value="Winged helix-like DNA-binding domain superfamily/Winged helix DNA-binding domain"/>
    <property type="match status" value="1"/>
</dbReference>
<dbReference type="SUPFAM" id="SSF53850">
    <property type="entry name" value="Periplasmic binding protein-like II"/>
    <property type="match status" value="1"/>
</dbReference>
<dbReference type="PROSITE" id="PS50931">
    <property type="entry name" value="HTH_LYSR"/>
    <property type="match status" value="1"/>
</dbReference>
<comment type="caution">
    <text evidence="6">The sequence shown here is derived from an EMBL/GenBank/DDBJ whole genome shotgun (WGS) entry which is preliminary data.</text>
</comment>
<dbReference type="InterPro" id="IPR000847">
    <property type="entry name" value="LysR_HTH_N"/>
</dbReference>
<comment type="similarity">
    <text evidence="1">Belongs to the LysR transcriptional regulatory family.</text>
</comment>
<name>A0ABW7XG57_9MICO</name>
<protein>
    <submittedName>
        <fullName evidence="6">LysR family transcriptional regulator</fullName>
    </submittedName>
</protein>
<dbReference type="Proteomes" id="UP001611580">
    <property type="component" value="Unassembled WGS sequence"/>
</dbReference>
<dbReference type="Gene3D" id="3.40.190.290">
    <property type="match status" value="1"/>
</dbReference>
<keyword evidence="3" id="KW-0238">DNA-binding</keyword>
<evidence type="ECO:0000313" key="6">
    <source>
        <dbReference type="EMBL" id="MFI2486493.1"/>
    </source>
</evidence>
<dbReference type="EMBL" id="JBIRYI010000003">
    <property type="protein sequence ID" value="MFI2486493.1"/>
    <property type="molecule type" value="Genomic_DNA"/>
</dbReference>
<dbReference type="InterPro" id="IPR036388">
    <property type="entry name" value="WH-like_DNA-bd_sf"/>
</dbReference>
<dbReference type="InterPro" id="IPR005119">
    <property type="entry name" value="LysR_subst-bd"/>
</dbReference>
<dbReference type="SUPFAM" id="SSF46785">
    <property type="entry name" value="Winged helix' DNA-binding domain"/>
    <property type="match status" value="1"/>
</dbReference>
<proteinExistence type="inferred from homology"/>
<dbReference type="PANTHER" id="PTHR30346">
    <property type="entry name" value="TRANSCRIPTIONAL DUAL REGULATOR HCAR-RELATED"/>
    <property type="match status" value="1"/>
</dbReference>
<gene>
    <name evidence="6" type="ORF">ACH47X_06255</name>
</gene>
<evidence type="ECO:0000256" key="4">
    <source>
        <dbReference type="ARBA" id="ARBA00023163"/>
    </source>
</evidence>
<keyword evidence="4" id="KW-0804">Transcription</keyword>
<feature type="domain" description="HTH lysR-type" evidence="5">
    <location>
        <begin position="1"/>
        <end position="58"/>
    </location>
</feature>
<evidence type="ECO:0000256" key="2">
    <source>
        <dbReference type="ARBA" id="ARBA00023015"/>
    </source>
</evidence>
<evidence type="ECO:0000256" key="3">
    <source>
        <dbReference type="ARBA" id="ARBA00023125"/>
    </source>
</evidence>
<evidence type="ECO:0000256" key="1">
    <source>
        <dbReference type="ARBA" id="ARBA00009437"/>
    </source>
</evidence>
<dbReference type="Pfam" id="PF03466">
    <property type="entry name" value="LysR_substrate"/>
    <property type="match status" value="1"/>
</dbReference>